<evidence type="ECO:0000256" key="5">
    <source>
        <dbReference type="ARBA" id="ARBA00020853"/>
    </source>
</evidence>
<dbReference type="EMBL" id="JQFK01000006">
    <property type="protein sequence ID" value="KGK39851.1"/>
    <property type="molecule type" value="Genomic_DNA"/>
</dbReference>
<evidence type="ECO:0000256" key="4">
    <source>
        <dbReference type="ARBA" id="ARBA00019670"/>
    </source>
</evidence>
<keyword evidence="7" id="KW-0690">Ribosome biogenesis</keyword>
<evidence type="ECO:0000256" key="6">
    <source>
        <dbReference type="ARBA" id="ARBA00022448"/>
    </source>
</evidence>
<evidence type="ECO:0000256" key="13">
    <source>
        <dbReference type="ARBA" id="ARBA00023242"/>
    </source>
</evidence>
<dbReference type="GO" id="GO:0051028">
    <property type="term" value="P:mRNA transport"/>
    <property type="evidence" value="ECO:0007669"/>
    <property type="project" value="UniProtKB-KW"/>
</dbReference>
<dbReference type="Proteomes" id="UP000029867">
    <property type="component" value="Unassembled WGS sequence"/>
</dbReference>
<proteinExistence type="inferred from homology"/>
<evidence type="ECO:0000256" key="11">
    <source>
        <dbReference type="ARBA" id="ARBA00023054"/>
    </source>
</evidence>
<keyword evidence="11 14" id="KW-0175">Coiled coil</keyword>
<keyword evidence="12 16" id="KW-0472">Membrane</keyword>
<dbReference type="PANTHER" id="PTHR28028">
    <property type="entry name" value="60S RIBOSOMAL SUBUNIT ASSEMBLY/EXPORT PROTEIN LOC1"/>
    <property type="match status" value="1"/>
</dbReference>
<dbReference type="VEuPathDB" id="FungiDB:C5L36_0B04690"/>
<comment type="subcellular location">
    <subcellularLocation>
        <location evidence="1">Membrane</location>
        <topology evidence="1">Single-pass membrane protein</topology>
    </subcellularLocation>
    <subcellularLocation>
        <location evidence="2">Nucleus</location>
        <location evidence="2">Nucleolus</location>
    </subcellularLocation>
</comment>
<organism evidence="18 19">
    <name type="scientific">Pichia kudriavzevii</name>
    <name type="common">Yeast</name>
    <name type="synonym">Issatchenkia orientalis</name>
    <dbReference type="NCBI Taxonomy" id="4909"/>
    <lineage>
        <taxon>Eukaryota</taxon>
        <taxon>Fungi</taxon>
        <taxon>Dikarya</taxon>
        <taxon>Ascomycota</taxon>
        <taxon>Saccharomycotina</taxon>
        <taxon>Pichiomycetes</taxon>
        <taxon>Pichiales</taxon>
        <taxon>Pichiaceae</taxon>
        <taxon>Pichia</taxon>
    </lineage>
</organism>
<feature type="compositionally biased region" description="Polar residues" evidence="15">
    <location>
        <begin position="31"/>
        <end position="42"/>
    </location>
</feature>
<evidence type="ECO:0000256" key="8">
    <source>
        <dbReference type="ARBA" id="ARBA00022692"/>
    </source>
</evidence>
<keyword evidence="8 16" id="KW-0812">Transmembrane</keyword>
<dbReference type="GO" id="GO:0042273">
    <property type="term" value="P:ribosomal large subunit biogenesis"/>
    <property type="evidence" value="ECO:0007669"/>
    <property type="project" value="InterPro"/>
</dbReference>
<dbReference type="InterPro" id="IPR046756">
    <property type="entry name" value="VAS1/VOA1_TM"/>
</dbReference>
<evidence type="ECO:0000256" key="7">
    <source>
        <dbReference type="ARBA" id="ARBA00022517"/>
    </source>
</evidence>
<dbReference type="GO" id="GO:0016020">
    <property type="term" value="C:membrane"/>
    <property type="evidence" value="ECO:0007669"/>
    <property type="project" value="UniProtKB-SubCell"/>
</dbReference>
<feature type="coiled-coil region" evidence="14">
    <location>
        <begin position="385"/>
        <end position="428"/>
    </location>
</feature>
<dbReference type="GO" id="GO:0008298">
    <property type="term" value="P:intracellular mRNA localization"/>
    <property type="evidence" value="ECO:0007669"/>
    <property type="project" value="TreeGrafter"/>
</dbReference>
<dbReference type="GO" id="GO:0005730">
    <property type="term" value="C:nucleolus"/>
    <property type="evidence" value="ECO:0007669"/>
    <property type="project" value="UniProtKB-SubCell"/>
</dbReference>
<feature type="region of interest" description="Disordered" evidence="15">
    <location>
        <begin position="1"/>
        <end position="78"/>
    </location>
</feature>
<dbReference type="Pfam" id="PF20520">
    <property type="entry name" value="Ac45-VOA1_TM"/>
    <property type="match status" value="1"/>
</dbReference>
<evidence type="ECO:0000256" key="10">
    <source>
        <dbReference type="ARBA" id="ARBA00022989"/>
    </source>
</evidence>
<comment type="similarity">
    <text evidence="3">Belongs to the LOC1 family.</text>
</comment>
<feature type="compositionally biased region" description="Basic and acidic residues" evidence="15">
    <location>
        <begin position="149"/>
        <end position="172"/>
    </location>
</feature>
<dbReference type="InterPro" id="IPR037650">
    <property type="entry name" value="Loc1"/>
</dbReference>
<keyword evidence="6" id="KW-0813">Transport</keyword>
<dbReference type="AlphaFoldDB" id="A0A099P743"/>
<evidence type="ECO:0000259" key="17">
    <source>
        <dbReference type="Pfam" id="PF20520"/>
    </source>
</evidence>
<evidence type="ECO:0000256" key="15">
    <source>
        <dbReference type="SAM" id="MobiDB-lite"/>
    </source>
</evidence>
<sequence length="511" mass="58177">MSINKQTKAYKRKATMNGKREVQPEIRGDSQARNQLANQPNLTPKKEKKTLKGKSLKKHLRAAELYGKKKQPRTYTEKELDIPKLNKAINPGNIVKKGKKGKKFISDTDSITLQRIVKQVNDKRDLVNESKLEKSRRLEEIRELRRKEMEMREEEKKEKLESAKSSIKEKASLARSARRKSAKDAKKEINKQATSVVKKKKPGMKLSSQNIKSIAFSALVGIASALSFENTAPLLISNAAFYDTVKFKSMDSIANVKDLLSTLSDEFCFKHPNERLFYLRVPGLGAGEIPSELINIANVATEHVVYDIPSSELFIGKSCSQVQILNMKDIDGSYNLDEHTNVAVIDFVNAAELYKTIDQLTAQFNVKNVIIQGLPSFETPGNSWFDKSQQQLQNLLKSNSKKREELDYGRIEQELNETFEEVNELLNDELVEIYEKTNIESKSTLSHSNKKIVIGGSLFDKYSFFTNGIWMCTIVFLFLTWLLSMALSWLSSLQVSYGAFDKPFDFEKKMQ</sequence>
<gene>
    <name evidence="18" type="ORF">JL09_g1131</name>
</gene>
<evidence type="ECO:0000256" key="1">
    <source>
        <dbReference type="ARBA" id="ARBA00004167"/>
    </source>
</evidence>
<dbReference type="GO" id="GO:0030687">
    <property type="term" value="C:preribosome, large subunit precursor"/>
    <property type="evidence" value="ECO:0007669"/>
    <property type="project" value="TreeGrafter"/>
</dbReference>
<evidence type="ECO:0000256" key="14">
    <source>
        <dbReference type="SAM" id="Coils"/>
    </source>
</evidence>
<keyword evidence="9" id="KW-0509">mRNA transport</keyword>
<feature type="domain" description="V-type proton ATPase subunit S1/VOA1 transmembrane" evidence="17">
    <location>
        <begin position="463"/>
        <end position="502"/>
    </location>
</feature>
<evidence type="ECO:0000256" key="16">
    <source>
        <dbReference type="SAM" id="Phobius"/>
    </source>
</evidence>
<accession>A0A099P743</accession>
<feature type="region of interest" description="Disordered" evidence="15">
    <location>
        <begin position="149"/>
        <end position="196"/>
    </location>
</feature>
<comment type="caution">
    <text evidence="18">The sequence shown here is derived from an EMBL/GenBank/DDBJ whole genome shotgun (WGS) entry which is preliminary data.</text>
</comment>
<dbReference type="GO" id="GO:0003729">
    <property type="term" value="F:mRNA binding"/>
    <property type="evidence" value="ECO:0007669"/>
    <property type="project" value="InterPro"/>
</dbReference>
<keyword evidence="13" id="KW-0539">Nucleus</keyword>
<feature type="compositionally biased region" description="Basic residues" evidence="15">
    <location>
        <begin position="46"/>
        <end position="60"/>
    </location>
</feature>
<evidence type="ECO:0000256" key="12">
    <source>
        <dbReference type="ARBA" id="ARBA00023136"/>
    </source>
</evidence>
<feature type="transmembrane region" description="Helical" evidence="16">
    <location>
        <begin position="468"/>
        <end position="490"/>
    </location>
</feature>
<reference evidence="19" key="1">
    <citation type="journal article" date="2014" name="Microb. Cell Fact.">
        <title>Exploiting Issatchenkia orientalis SD108 for succinic acid production.</title>
        <authorList>
            <person name="Xiao H."/>
            <person name="Shao Z."/>
            <person name="Jiang Y."/>
            <person name="Dole S."/>
            <person name="Zhao H."/>
        </authorList>
    </citation>
    <scope>NUCLEOTIDE SEQUENCE [LARGE SCALE GENOMIC DNA]</scope>
    <source>
        <strain evidence="19">SD108</strain>
    </source>
</reference>
<evidence type="ECO:0000256" key="3">
    <source>
        <dbReference type="ARBA" id="ARBA00008132"/>
    </source>
</evidence>
<dbReference type="PANTHER" id="PTHR28028:SF1">
    <property type="entry name" value="60S RIBOSOMAL SUBUNIT ASSEMBLY_EXPORT PROTEIN LOC1"/>
    <property type="match status" value="1"/>
</dbReference>
<protein>
    <recommendedName>
        <fullName evidence="4">60S ribosomal subunit assembly/export protein LOC1</fullName>
    </recommendedName>
    <alternativeName>
        <fullName evidence="5">60S ribosomal subunit assembly/export protein loc1</fullName>
    </alternativeName>
</protein>
<evidence type="ECO:0000313" key="18">
    <source>
        <dbReference type="EMBL" id="KGK39851.1"/>
    </source>
</evidence>
<dbReference type="eggNOG" id="ENOG502RY6R">
    <property type="taxonomic scope" value="Eukaryota"/>
</dbReference>
<feature type="compositionally biased region" description="Basic and acidic residues" evidence="15">
    <location>
        <begin position="18"/>
        <end position="30"/>
    </location>
</feature>
<name>A0A099P743_PICKU</name>
<evidence type="ECO:0000313" key="19">
    <source>
        <dbReference type="Proteomes" id="UP000029867"/>
    </source>
</evidence>
<dbReference type="VEuPathDB" id="FungiDB:C5L36_0B04680"/>
<dbReference type="HOGENOM" id="CLU_533233_0_0_1"/>
<evidence type="ECO:0000256" key="9">
    <source>
        <dbReference type="ARBA" id="ARBA00022816"/>
    </source>
</evidence>
<evidence type="ECO:0000256" key="2">
    <source>
        <dbReference type="ARBA" id="ARBA00004604"/>
    </source>
</evidence>
<keyword evidence="10 16" id="KW-1133">Transmembrane helix</keyword>